<sequence>MKNTDKKNVFTLAWQFERQTGLSFSECLKKAWANIKLKAKMSTQIVRFYFQKVDGSTREAWGTLRPDLLPQTEYSQRKSNNTVQVYFDTECHEYRCFKKFNLVSIA</sequence>
<gene>
    <name evidence="1" type="ORF">CGC59_06345</name>
</gene>
<dbReference type="AlphaFoldDB" id="A0A250F2F0"/>
<proteinExistence type="predicted"/>
<accession>A0A250F2F0</accession>
<dbReference type="RefSeq" id="WP_095901262.1">
    <property type="nucleotide sequence ID" value="NZ_CP022383.1"/>
</dbReference>
<evidence type="ECO:0000313" key="1">
    <source>
        <dbReference type="EMBL" id="ATA79319.1"/>
    </source>
</evidence>
<dbReference type="InterPro" id="IPR024401">
    <property type="entry name" value="WYL_prot"/>
</dbReference>
<evidence type="ECO:0000313" key="2">
    <source>
        <dbReference type="Proteomes" id="UP000217334"/>
    </source>
</evidence>
<dbReference type="Pfam" id="PF10902">
    <property type="entry name" value="WYL_2"/>
    <property type="match status" value="1"/>
</dbReference>
<dbReference type="EMBL" id="CP022383">
    <property type="protein sequence ID" value="ATA79319.1"/>
    <property type="molecule type" value="Genomic_DNA"/>
</dbReference>
<dbReference type="Proteomes" id="UP000217334">
    <property type="component" value="Chromosome"/>
</dbReference>
<reference evidence="2" key="1">
    <citation type="submission" date="2017-06" db="EMBL/GenBank/DDBJ databases">
        <title>Capnocytophaga spp. assemblies.</title>
        <authorList>
            <person name="Gulvik C.A."/>
        </authorList>
    </citation>
    <scope>NUCLEOTIDE SEQUENCE [LARGE SCALE GENOMIC DNA]</scope>
    <source>
        <strain evidence="2">H4486</strain>
    </source>
</reference>
<protein>
    <submittedName>
        <fullName evidence="1">DUF2693 domain-containing protein</fullName>
    </submittedName>
</protein>
<name>A0A250F2F0_CAPSP</name>
<organism evidence="1 2">
    <name type="scientific">Capnocytophaga sputigena</name>
    <dbReference type="NCBI Taxonomy" id="1019"/>
    <lineage>
        <taxon>Bacteria</taxon>
        <taxon>Pseudomonadati</taxon>
        <taxon>Bacteroidota</taxon>
        <taxon>Flavobacteriia</taxon>
        <taxon>Flavobacteriales</taxon>
        <taxon>Flavobacteriaceae</taxon>
        <taxon>Capnocytophaga</taxon>
    </lineage>
</organism>